<dbReference type="GO" id="GO:0015616">
    <property type="term" value="F:DNA translocase activity"/>
    <property type="evidence" value="ECO:0007669"/>
    <property type="project" value="TreeGrafter"/>
</dbReference>
<dbReference type="InterPro" id="IPR050496">
    <property type="entry name" value="SNF2_RAD54_helicase_repair"/>
</dbReference>
<dbReference type="EMBL" id="CAJHJT010000034">
    <property type="protein sequence ID" value="CAD7003753.1"/>
    <property type="molecule type" value="Genomic_DNA"/>
</dbReference>
<keyword evidence="3" id="KW-0132">Cell division</keyword>
<comment type="function">
    <text evidence="8">Involved in mitotic DNA repair and meiotic recombination. Functions in the recombinational DNA repair pathway. Essential for interhomolog gene conversion (GC), but may have a less important role in intersister GC than spn-A/Rad51. In the presence of DNA, spn-A/Rad51 enhances the ATPase activity of okr/Rad54.</text>
</comment>
<sequence>MGPFDSAKLELVQQLPYCFGNSESGKMRFSFKSYKTLNILQGLCDFLNIKCLRLDDDSLVFLLSAKAGGVGLNLIGASRLILFDNDWNPATDAQAMSRIWRDGQTRDVHIYRLEDYTICQTHESLNCHCNGDGENVTSYDVAESARKINALMKWKHYKPPFDSNFLELACLENASDNLMYIFRHKTDTF</sequence>
<dbReference type="InterPro" id="IPR027417">
    <property type="entry name" value="P-loop_NTPase"/>
</dbReference>
<keyword evidence="5" id="KW-0378">Hydrolase</keyword>
<name>A0A811V2R4_CERCA</name>
<comment type="caution">
    <text evidence="11">The sequence shown here is derived from an EMBL/GenBank/DDBJ whole genome shotgun (WGS) entry which is preliminary data.</text>
</comment>
<dbReference type="Pfam" id="PF00271">
    <property type="entry name" value="Helicase_C"/>
    <property type="match status" value="1"/>
</dbReference>
<dbReference type="InterPro" id="IPR049730">
    <property type="entry name" value="SNF2/RAD54-like_C"/>
</dbReference>
<feature type="domain" description="Helicase C-terminal" evidence="10">
    <location>
        <begin position="1"/>
        <end position="149"/>
    </location>
</feature>
<dbReference type="PANTHER" id="PTHR45629:SF7">
    <property type="entry name" value="DNA EXCISION REPAIR PROTEIN ERCC-6-RELATED"/>
    <property type="match status" value="1"/>
</dbReference>
<evidence type="ECO:0000259" key="10">
    <source>
        <dbReference type="PROSITE" id="PS51194"/>
    </source>
</evidence>
<dbReference type="Proteomes" id="UP000606786">
    <property type="component" value="Unassembled WGS sequence"/>
</dbReference>
<dbReference type="InterPro" id="IPR001650">
    <property type="entry name" value="Helicase_C-like"/>
</dbReference>
<evidence type="ECO:0000256" key="7">
    <source>
        <dbReference type="ARBA" id="ARBA00023306"/>
    </source>
</evidence>
<keyword evidence="12" id="KW-1185">Reference proteome</keyword>
<accession>A0A811V2R4</accession>
<dbReference type="CDD" id="cd18793">
    <property type="entry name" value="SF2_C_SNF"/>
    <property type="match status" value="1"/>
</dbReference>
<dbReference type="GO" id="GO:0005634">
    <property type="term" value="C:nucleus"/>
    <property type="evidence" value="ECO:0007669"/>
    <property type="project" value="TreeGrafter"/>
</dbReference>
<dbReference type="SMART" id="SM00490">
    <property type="entry name" value="HELICc"/>
    <property type="match status" value="1"/>
</dbReference>
<dbReference type="GO" id="GO:0000724">
    <property type="term" value="P:double-strand break repair via homologous recombination"/>
    <property type="evidence" value="ECO:0007669"/>
    <property type="project" value="TreeGrafter"/>
</dbReference>
<keyword evidence="6" id="KW-0469">Meiosis</keyword>
<organism evidence="11 12">
    <name type="scientific">Ceratitis capitata</name>
    <name type="common">Mediterranean fruit fly</name>
    <name type="synonym">Tephritis capitata</name>
    <dbReference type="NCBI Taxonomy" id="7213"/>
    <lineage>
        <taxon>Eukaryota</taxon>
        <taxon>Metazoa</taxon>
        <taxon>Ecdysozoa</taxon>
        <taxon>Arthropoda</taxon>
        <taxon>Hexapoda</taxon>
        <taxon>Insecta</taxon>
        <taxon>Pterygota</taxon>
        <taxon>Neoptera</taxon>
        <taxon>Endopterygota</taxon>
        <taxon>Diptera</taxon>
        <taxon>Brachycera</taxon>
        <taxon>Muscomorpha</taxon>
        <taxon>Tephritoidea</taxon>
        <taxon>Tephritidae</taxon>
        <taxon>Ceratitis</taxon>
        <taxon>Ceratitis</taxon>
    </lineage>
</organism>
<dbReference type="AlphaFoldDB" id="A0A811V2R4"/>
<evidence type="ECO:0000256" key="8">
    <source>
        <dbReference type="ARBA" id="ARBA00024776"/>
    </source>
</evidence>
<evidence type="ECO:0000256" key="1">
    <source>
        <dbReference type="ARBA" id="ARBA00011467"/>
    </source>
</evidence>
<keyword evidence="4" id="KW-0498">Mitosis</keyword>
<evidence type="ECO:0000256" key="5">
    <source>
        <dbReference type="ARBA" id="ARBA00022801"/>
    </source>
</evidence>
<reference evidence="11" key="1">
    <citation type="submission" date="2020-11" db="EMBL/GenBank/DDBJ databases">
        <authorList>
            <person name="Whitehead M."/>
        </authorList>
    </citation>
    <scope>NUCLEOTIDE SEQUENCE</scope>
    <source>
        <strain evidence="11">EGII</strain>
    </source>
</reference>
<dbReference type="PANTHER" id="PTHR45629">
    <property type="entry name" value="SNF2/RAD54 FAMILY MEMBER"/>
    <property type="match status" value="1"/>
</dbReference>
<evidence type="ECO:0000313" key="11">
    <source>
        <dbReference type="EMBL" id="CAD7003753.1"/>
    </source>
</evidence>
<dbReference type="SUPFAM" id="SSF52540">
    <property type="entry name" value="P-loop containing nucleoside triphosphate hydrolases"/>
    <property type="match status" value="1"/>
</dbReference>
<evidence type="ECO:0000313" key="12">
    <source>
        <dbReference type="Proteomes" id="UP000606786"/>
    </source>
</evidence>
<comment type="subunit">
    <text evidence="1">Interacts (via N-terminus) with spn-A/Rad51.</text>
</comment>
<proteinExistence type="predicted"/>
<dbReference type="GO" id="GO:0016787">
    <property type="term" value="F:hydrolase activity"/>
    <property type="evidence" value="ECO:0007669"/>
    <property type="project" value="UniProtKB-KW"/>
</dbReference>
<evidence type="ECO:0000256" key="6">
    <source>
        <dbReference type="ARBA" id="ARBA00023254"/>
    </source>
</evidence>
<dbReference type="OrthoDB" id="413460at2759"/>
<evidence type="ECO:0000256" key="2">
    <source>
        <dbReference type="ARBA" id="ARBA00015341"/>
    </source>
</evidence>
<evidence type="ECO:0000256" key="3">
    <source>
        <dbReference type="ARBA" id="ARBA00022618"/>
    </source>
</evidence>
<protein>
    <recommendedName>
        <fullName evidence="2">DNA repair and recombination protein RAD54-like</fullName>
    </recommendedName>
    <alternativeName>
        <fullName evidence="9">Protein okra</fullName>
    </alternativeName>
</protein>
<dbReference type="Gene3D" id="3.40.50.300">
    <property type="entry name" value="P-loop containing nucleotide triphosphate hydrolases"/>
    <property type="match status" value="1"/>
</dbReference>
<evidence type="ECO:0000256" key="4">
    <source>
        <dbReference type="ARBA" id="ARBA00022776"/>
    </source>
</evidence>
<dbReference type="GO" id="GO:0051301">
    <property type="term" value="P:cell division"/>
    <property type="evidence" value="ECO:0007669"/>
    <property type="project" value="UniProtKB-KW"/>
</dbReference>
<keyword evidence="7" id="KW-0131">Cell cycle</keyword>
<evidence type="ECO:0000256" key="9">
    <source>
        <dbReference type="ARBA" id="ARBA00029956"/>
    </source>
</evidence>
<gene>
    <name evidence="11" type="ORF">CCAP1982_LOCUS12189</name>
</gene>
<dbReference type="GO" id="GO:0007131">
    <property type="term" value="P:reciprocal meiotic recombination"/>
    <property type="evidence" value="ECO:0007669"/>
    <property type="project" value="TreeGrafter"/>
</dbReference>
<dbReference type="PROSITE" id="PS51194">
    <property type="entry name" value="HELICASE_CTER"/>
    <property type="match status" value="1"/>
</dbReference>